<dbReference type="GO" id="GO:0004634">
    <property type="term" value="F:phosphopyruvate hydratase activity"/>
    <property type="evidence" value="ECO:0007669"/>
    <property type="project" value="UniProtKB-EC"/>
</dbReference>
<feature type="region of interest" description="Disordered" evidence="7">
    <location>
        <begin position="301"/>
        <end position="332"/>
    </location>
</feature>
<dbReference type="eggNOG" id="KOG2670">
    <property type="taxonomic scope" value="Eukaryota"/>
</dbReference>
<evidence type="ECO:0000259" key="8">
    <source>
        <dbReference type="SMART" id="SM01192"/>
    </source>
</evidence>
<keyword evidence="5" id="KW-0456">Lyase</keyword>
<sequence length="332" mass="36652">MSSRCTQKPGMVTARNTTDLGAYAPQYDKLEQPLDLVQEALAALELQAGEDVHMAINCAAHEMFELYIPMCYVMVTARNTTDLGAYAPQYDKLEQPLDLVQEALAALELQAGEDVHMAINCAAHEMFELDTRFLMVGREKGKYEVMTGTQKTPDDMVDFYSDILTRYPGVIGLIDPLRKQDKTAWVKLTQAVSEKCYLMGDQVYPRTEKFLVQGMEETKSSAAVFSLHSLTTVTDVIDAAKLVEDVGSEVVLAACQGDTADTTLTDLAVGLWVKFAKFGGLGRGERVAKYNRLAQIEARLADQDKLAPHEEHKFPDILPPPPPEEPEGEAAD</sequence>
<evidence type="ECO:0000256" key="5">
    <source>
        <dbReference type="ARBA" id="ARBA00023239"/>
    </source>
</evidence>
<dbReference type="PANTHER" id="PTHR11902:SF30">
    <property type="entry name" value="ENOLASE 4"/>
    <property type="match status" value="1"/>
</dbReference>
<dbReference type="EMBL" id="GG666484">
    <property type="protein sequence ID" value="EEN64945.1"/>
    <property type="molecule type" value="Genomic_DNA"/>
</dbReference>
<reference evidence="9" key="1">
    <citation type="journal article" date="2008" name="Nature">
        <title>The amphioxus genome and the evolution of the chordate karyotype.</title>
        <authorList>
            <consortium name="US DOE Joint Genome Institute (JGI-PGF)"/>
            <person name="Putnam N.H."/>
            <person name="Butts T."/>
            <person name="Ferrier D.E.K."/>
            <person name="Furlong R.F."/>
            <person name="Hellsten U."/>
            <person name="Kawashima T."/>
            <person name="Robinson-Rechavi M."/>
            <person name="Shoguchi E."/>
            <person name="Terry A."/>
            <person name="Yu J.-K."/>
            <person name="Benito-Gutierrez E.L."/>
            <person name="Dubchak I."/>
            <person name="Garcia-Fernandez J."/>
            <person name="Gibson-Brown J.J."/>
            <person name="Grigoriev I.V."/>
            <person name="Horton A.C."/>
            <person name="de Jong P.J."/>
            <person name="Jurka J."/>
            <person name="Kapitonov V.V."/>
            <person name="Kohara Y."/>
            <person name="Kuroki Y."/>
            <person name="Lindquist E."/>
            <person name="Lucas S."/>
            <person name="Osoegawa K."/>
            <person name="Pennacchio L.A."/>
            <person name="Salamov A.A."/>
            <person name="Satou Y."/>
            <person name="Sauka-Spengler T."/>
            <person name="Schmutz J."/>
            <person name="Shin-I T."/>
            <person name="Toyoda A."/>
            <person name="Bronner-Fraser M."/>
            <person name="Fujiyama A."/>
            <person name="Holland L.Z."/>
            <person name="Holland P.W.H."/>
            <person name="Satoh N."/>
            <person name="Rokhsar D.S."/>
        </authorList>
    </citation>
    <scope>NUCLEOTIDE SEQUENCE [LARGE SCALE GENOMIC DNA]</scope>
    <source>
        <strain evidence="9">S238N-H82</strain>
        <tissue evidence="9">Testes</tissue>
    </source>
</reference>
<feature type="compositionally biased region" description="Basic and acidic residues" evidence="7">
    <location>
        <begin position="301"/>
        <end position="315"/>
    </location>
</feature>
<comment type="similarity">
    <text evidence="2">Belongs to the enolase family.</text>
</comment>
<organism>
    <name type="scientific">Branchiostoma floridae</name>
    <name type="common">Florida lancelet</name>
    <name type="synonym">Amphioxus</name>
    <dbReference type="NCBI Taxonomy" id="7739"/>
    <lineage>
        <taxon>Eukaryota</taxon>
        <taxon>Metazoa</taxon>
        <taxon>Chordata</taxon>
        <taxon>Cephalochordata</taxon>
        <taxon>Leptocardii</taxon>
        <taxon>Amphioxiformes</taxon>
        <taxon>Branchiostomatidae</taxon>
        <taxon>Branchiostoma</taxon>
    </lineage>
</organism>
<feature type="domain" description="Enolase C-terminal TIM barrel" evidence="8">
    <location>
        <begin position="29"/>
        <end position="314"/>
    </location>
</feature>
<comment type="pathway">
    <text evidence="1">Carbohydrate degradation; glycolysis; pyruvate from D-glyceraldehyde 3-phosphate: step 4/5.</text>
</comment>
<dbReference type="InterPro" id="IPR036849">
    <property type="entry name" value="Enolase-like_C_sf"/>
</dbReference>
<dbReference type="PANTHER" id="PTHR11902">
    <property type="entry name" value="ENOLASE"/>
    <property type="match status" value="1"/>
</dbReference>
<evidence type="ECO:0000313" key="9">
    <source>
        <dbReference type="EMBL" id="EEN64945.1"/>
    </source>
</evidence>
<accession>C3Y3R9</accession>
<dbReference type="SUPFAM" id="SSF51604">
    <property type="entry name" value="Enolase C-terminal domain-like"/>
    <property type="match status" value="2"/>
</dbReference>
<evidence type="ECO:0000256" key="1">
    <source>
        <dbReference type="ARBA" id="ARBA00005031"/>
    </source>
</evidence>
<dbReference type="GO" id="GO:0000287">
    <property type="term" value="F:magnesium ion binding"/>
    <property type="evidence" value="ECO:0007669"/>
    <property type="project" value="InterPro"/>
</dbReference>
<dbReference type="SMART" id="SM01192">
    <property type="entry name" value="Enolase_C"/>
    <property type="match status" value="1"/>
</dbReference>
<dbReference type="GO" id="GO:0000015">
    <property type="term" value="C:phosphopyruvate hydratase complex"/>
    <property type="evidence" value="ECO:0007669"/>
    <property type="project" value="InterPro"/>
</dbReference>
<dbReference type="STRING" id="7739.C3Y3R9"/>
<dbReference type="AlphaFoldDB" id="C3Y3R9"/>
<evidence type="ECO:0000256" key="4">
    <source>
        <dbReference type="ARBA" id="ARBA00023152"/>
    </source>
</evidence>
<protein>
    <recommendedName>
        <fullName evidence="3">phosphopyruvate hydratase</fullName>
        <ecNumber evidence="3">4.2.1.11</ecNumber>
    </recommendedName>
    <alternativeName>
        <fullName evidence="6">2-phospho-D-glycerate hydro-lyase</fullName>
    </alternativeName>
</protein>
<dbReference type="Pfam" id="PF00113">
    <property type="entry name" value="Enolase_C"/>
    <property type="match status" value="1"/>
</dbReference>
<dbReference type="InParanoid" id="C3Y3R9"/>
<dbReference type="UniPathway" id="UPA00109">
    <property type="reaction ID" value="UER00187"/>
</dbReference>
<dbReference type="Gene3D" id="3.20.20.120">
    <property type="entry name" value="Enolase-like C-terminal domain"/>
    <property type="match status" value="2"/>
</dbReference>
<dbReference type="InterPro" id="IPR000941">
    <property type="entry name" value="Enolase"/>
</dbReference>
<evidence type="ECO:0000256" key="6">
    <source>
        <dbReference type="ARBA" id="ARBA00031125"/>
    </source>
</evidence>
<evidence type="ECO:0000256" key="7">
    <source>
        <dbReference type="SAM" id="MobiDB-lite"/>
    </source>
</evidence>
<evidence type="ECO:0000256" key="2">
    <source>
        <dbReference type="ARBA" id="ARBA00009604"/>
    </source>
</evidence>
<proteinExistence type="inferred from homology"/>
<name>C3Y3R9_BRAFL</name>
<evidence type="ECO:0000256" key="3">
    <source>
        <dbReference type="ARBA" id="ARBA00012058"/>
    </source>
</evidence>
<dbReference type="EC" id="4.2.1.11" evidence="3"/>
<dbReference type="InterPro" id="IPR020810">
    <property type="entry name" value="Enolase_C"/>
</dbReference>
<dbReference type="GO" id="GO:0006096">
    <property type="term" value="P:glycolytic process"/>
    <property type="evidence" value="ECO:0007669"/>
    <property type="project" value="UniProtKB-UniPathway"/>
</dbReference>
<gene>
    <name evidence="9" type="ORF">BRAFLDRAFT_85491</name>
</gene>
<keyword evidence="4" id="KW-0324">Glycolysis</keyword>